<reference evidence="3" key="1">
    <citation type="submission" date="2015-07" db="EMBL/GenBank/DDBJ databases">
        <title>Complete genome sequence and phylogenetic analysis of Limnochorda pilosa.</title>
        <authorList>
            <person name="Watanabe M."/>
            <person name="Kojima H."/>
            <person name="Fukui M."/>
        </authorList>
    </citation>
    <scope>NUCLEOTIDE SEQUENCE [LARGE SCALE GENOMIC DNA]</scope>
    <source>
        <strain evidence="3">HC45</strain>
    </source>
</reference>
<organism evidence="2 3">
    <name type="scientific">Limnochorda pilosa</name>
    <dbReference type="NCBI Taxonomy" id="1555112"/>
    <lineage>
        <taxon>Bacteria</taxon>
        <taxon>Bacillati</taxon>
        <taxon>Bacillota</taxon>
        <taxon>Limnochordia</taxon>
        <taxon>Limnochordales</taxon>
        <taxon>Limnochordaceae</taxon>
        <taxon>Limnochorda</taxon>
    </lineage>
</organism>
<dbReference type="Proteomes" id="UP000065807">
    <property type="component" value="Chromosome"/>
</dbReference>
<dbReference type="STRING" id="1555112.LIP_0897"/>
<dbReference type="AlphaFoldDB" id="A0A0K2SIV1"/>
<dbReference type="RefSeq" id="WP_198409712.1">
    <property type="nucleotide sequence ID" value="NZ_AP014924.1"/>
</dbReference>
<evidence type="ECO:0000256" key="1">
    <source>
        <dbReference type="SAM" id="MobiDB-lite"/>
    </source>
</evidence>
<proteinExistence type="predicted"/>
<name>A0A0K2SIV1_LIMPI</name>
<accession>A0A0K2SIV1</accession>
<protein>
    <submittedName>
        <fullName evidence="2">Uncharacterized protein</fullName>
    </submittedName>
</protein>
<gene>
    <name evidence="2" type="ORF">LIP_0897</name>
</gene>
<keyword evidence="3" id="KW-1185">Reference proteome</keyword>
<dbReference type="KEGG" id="lpil:LIP_0897"/>
<evidence type="ECO:0000313" key="2">
    <source>
        <dbReference type="EMBL" id="BAS26754.1"/>
    </source>
</evidence>
<sequence>MSTDEPEIVTSSQENVESNERSSEKTRKRRRRRPFPSMTFREALQLADAIQEHASGARVRRLTLFDAMGRSAESSASRDLVTASGQYGITKGGYNAEYLELTPLGTQATSPESSERERAHARMQLAIAKIQPFNALYEAFKNSRMPSAEVMRDKLREIGIDEEYLSEAVDAFILNGQYTGIITEIAGAERIVSFDQALEGKSSEKSSKAAILTASESPMISEEAPRPGERPEWHTTCFYITPIGTEGSEERLHSDLFLGSIIEPALAELGLNVVRADQIEKPGMITRQIIEYILKSRLVIADLSFHNPNVFYELSLRHACRLPTVQVVRKSDRIPFDIDQFRTVQVDTSSIYTLVPKLESYRAAVANQIRMALENPDLVDSPISVYYPNLRVVF</sequence>
<feature type="region of interest" description="Disordered" evidence="1">
    <location>
        <begin position="1"/>
        <end position="36"/>
    </location>
</feature>
<reference evidence="3" key="2">
    <citation type="journal article" date="2016" name="Int. J. Syst. Evol. Microbiol.">
        <title>Complete genome sequence and cell structure of Limnochorda pilosa, a Gram-negative spore-former within the phylum Firmicutes.</title>
        <authorList>
            <person name="Watanabe M."/>
            <person name="Kojima H."/>
            <person name="Fukui M."/>
        </authorList>
    </citation>
    <scope>NUCLEOTIDE SEQUENCE [LARGE SCALE GENOMIC DNA]</scope>
    <source>
        <strain evidence="3">HC45</strain>
    </source>
</reference>
<dbReference type="EMBL" id="AP014924">
    <property type="protein sequence ID" value="BAS26754.1"/>
    <property type="molecule type" value="Genomic_DNA"/>
</dbReference>
<dbReference type="PATRIC" id="fig|1555112.3.peg.934"/>
<evidence type="ECO:0000313" key="3">
    <source>
        <dbReference type="Proteomes" id="UP000065807"/>
    </source>
</evidence>